<dbReference type="EMBL" id="BQKI01000018">
    <property type="protein sequence ID" value="GJN11009.1"/>
    <property type="molecule type" value="Genomic_DNA"/>
</dbReference>
<keyword evidence="2" id="KW-1185">Reference proteome</keyword>
<gene>
    <name evidence="1" type="primary">ga29167</name>
    <name evidence="1" type="ORF">PR202_ga29167</name>
</gene>
<evidence type="ECO:0000313" key="1">
    <source>
        <dbReference type="EMBL" id="GJN11009.1"/>
    </source>
</evidence>
<evidence type="ECO:0000313" key="2">
    <source>
        <dbReference type="Proteomes" id="UP001054889"/>
    </source>
</evidence>
<proteinExistence type="predicted"/>
<sequence length="95" mass="10424">MADKAEQLKTLKNMLHSCSHELQGHVLKKGLMGRKKKPIPVVDLKKLAAAAGLSAPELHALDSEPARQGRWLQSFCVPGGLQRRVLFATLCVRLS</sequence>
<dbReference type="Proteomes" id="UP001054889">
    <property type="component" value="Unassembled WGS sequence"/>
</dbReference>
<organism evidence="1 2">
    <name type="scientific">Eleusine coracana subsp. coracana</name>
    <dbReference type="NCBI Taxonomy" id="191504"/>
    <lineage>
        <taxon>Eukaryota</taxon>
        <taxon>Viridiplantae</taxon>
        <taxon>Streptophyta</taxon>
        <taxon>Embryophyta</taxon>
        <taxon>Tracheophyta</taxon>
        <taxon>Spermatophyta</taxon>
        <taxon>Magnoliopsida</taxon>
        <taxon>Liliopsida</taxon>
        <taxon>Poales</taxon>
        <taxon>Poaceae</taxon>
        <taxon>PACMAD clade</taxon>
        <taxon>Chloridoideae</taxon>
        <taxon>Cynodonteae</taxon>
        <taxon>Eleusininae</taxon>
        <taxon>Eleusine</taxon>
    </lineage>
</organism>
<protein>
    <submittedName>
        <fullName evidence="1">Uncharacterized protein</fullName>
    </submittedName>
</protein>
<accession>A0AAV5DIV9</accession>
<comment type="caution">
    <text evidence="1">The sequence shown here is derived from an EMBL/GenBank/DDBJ whole genome shotgun (WGS) entry which is preliminary data.</text>
</comment>
<name>A0AAV5DIV9_ELECO</name>
<dbReference type="AlphaFoldDB" id="A0AAV5DIV9"/>
<reference evidence="1" key="2">
    <citation type="submission" date="2021-12" db="EMBL/GenBank/DDBJ databases">
        <title>Resequencing data analysis of finger millet.</title>
        <authorList>
            <person name="Hatakeyama M."/>
            <person name="Aluri S."/>
            <person name="Balachadran M.T."/>
            <person name="Sivarajan S.R."/>
            <person name="Poveda L."/>
            <person name="Shimizu-Inatsugi R."/>
            <person name="Schlapbach R."/>
            <person name="Sreeman S.M."/>
            <person name="Shimizu K.K."/>
        </authorList>
    </citation>
    <scope>NUCLEOTIDE SEQUENCE</scope>
</reference>
<reference evidence="1" key="1">
    <citation type="journal article" date="2018" name="DNA Res.">
        <title>Multiple hybrid de novo genome assembly of finger millet, an orphan allotetraploid crop.</title>
        <authorList>
            <person name="Hatakeyama M."/>
            <person name="Aluri S."/>
            <person name="Balachadran M.T."/>
            <person name="Sivarajan S.R."/>
            <person name="Patrignani A."/>
            <person name="Gruter S."/>
            <person name="Poveda L."/>
            <person name="Shimizu-Inatsugi R."/>
            <person name="Baeten J."/>
            <person name="Francoijs K.J."/>
            <person name="Nataraja K.N."/>
            <person name="Reddy Y.A.N."/>
            <person name="Phadnis S."/>
            <person name="Ravikumar R.L."/>
            <person name="Schlapbach R."/>
            <person name="Sreeman S.M."/>
            <person name="Shimizu K.K."/>
        </authorList>
    </citation>
    <scope>NUCLEOTIDE SEQUENCE</scope>
</reference>